<dbReference type="SUPFAM" id="SSF56796">
    <property type="entry name" value="Dehydroquinate synthase-like"/>
    <property type="match status" value="1"/>
</dbReference>
<reference evidence="3" key="1">
    <citation type="submission" date="2018-07" db="EMBL/GenBank/DDBJ databases">
        <authorList>
            <consortium name="NARMS: The National Antimicrobial Resistance Monitoring System"/>
        </authorList>
    </citation>
    <scope>NUCLEOTIDE SEQUENCE</scope>
    <source>
        <strain evidence="3">FSIS1605764</strain>
    </source>
</reference>
<proteinExistence type="predicted"/>
<dbReference type="FunFam" id="1.20.1090.10:FF:000001">
    <property type="entry name" value="Aldehyde-alcohol dehydrogenase"/>
    <property type="match status" value="1"/>
</dbReference>
<comment type="caution">
    <text evidence="3">The sequence shown here is derived from an EMBL/GenBank/DDBJ whole genome shotgun (WGS) entry which is preliminary data.</text>
</comment>
<dbReference type="InterPro" id="IPR018211">
    <property type="entry name" value="ADH_Fe_CS"/>
</dbReference>
<dbReference type="PROSITE" id="PS00060">
    <property type="entry name" value="ADH_IRON_2"/>
    <property type="match status" value="1"/>
</dbReference>
<keyword evidence="1" id="KW-0560">Oxidoreductase</keyword>
<evidence type="ECO:0000313" key="3">
    <source>
        <dbReference type="EMBL" id="ECU5904474.1"/>
    </source>
</evidence>
<dbReference type="PANTHER" id="PTHR11496:SF83">
    <property type="entry name" value="HYDROXYACID-OXOACID TRANSHYDROGENASE, MITOCHONDRIAL"/>
    <property type="match status" value="1"/>
</dbReference>
<dbReference type="Pfam" id="PF25137">
    <property type="entry name" value="ADH_Fe_C"/>
    <property type="match status" value="1"/>
</dbReference>
<evidence type="ECO:0000259" key="2">
    <source>
        <dbReference type="Pfam" id="PF25137"/>
    </source>
</evidence>
<name>A0A606C825_SALSE</name>
<dbReference type="GO" id="GO:0004022">
    <property type="term" value="F:alcohol dehydrogenase (NAD+) activity"/>
    <property type="evidence" value="ECO:0007669"/>
    <property type="project" value="TreeGrafter"/>
</dbReference>
<dbReference type="InterPro" id="IPR056798">
    <property type="entry name" value="ADH_Fe_C"/>
</dbReference>
<dbReference type="InterPro" id="IPR039697">
    <property type="entry name" value="Alcohol_dehydrogenase_Fe"/>
</dbReference>
<dbReference type="EMBL" id="AAKQKN010000020">
    <property type="protein sequence ID" value="ECU5904474.1"/>
    <property type="molecule type" value="Genomic_DNA"/>
</dbReference>
<dbReference type="Gene3D" id="1.20.1090.10">
    <property type="entry name" value="Dehydroquinate synthase-like - alpha domain"/>
    <property type="match status" value="1"/>
</dbReference>
<feature type="domain" description="Fe-containing alcohol dehydrogenase-like C-terminal" evidence="2">
    <location>
        <begin position="1"/>
        <end position="204"/>
    </location>
</feature>
<feature type="non-terminal residue" evidence="3">
    <location>
        <position position="1"/>
    </location>
</feature>
<gene>
    <name evidence="3" type="ORF">A0E85_20685</name>
</gene>
<dbReference type="AlphaFoldDB" id="A0A606C825"/>
<organism evidence="3">
    <name type="scientific">Salmonella senftenberg</name>
    <dbReference type="NCBI Taxonomy" id="28150"/>
    <lineage>
        <taxon>Bacteria</taxon>
        <taxon>Pseudomonadati</taxon>
        <taxon>Pseudomonadota</taxon>
        <taxon>Gammaproteobacteria</taxon>
        <taxon>Enterobacterales</taxon>
        <taxon>Enterobacteriaceae</taxon>
        <taxon>Salmonella</taxon>
    </lineage>
</organism>
<sequence length="213" mass="23260">ALEAYVSVLASEFSDGQALQALKLLKENLPASYHEGSKNPVARERVHSAATIAGIAFANAFLGVCHSMAHKLGSQFHILHGLANALLICNVIRYNANDNPTKQTAFSQYDRPQARRRYAEIADHLGLSAPGDRTAAKIEKLLAWLESIKAELGIPKSIREAGVQEADFLAHVDKLSEDAFDDQCTGANPRYPLVSELRQLLLASFYGEAFAEQ</sequence>
<accession>A0A606C825</accession>
<dbReference type="PANTHER" id="PTHR11496">
    <property type="entry name" value="ALCOHOL DEHYDROGENASE"/>
    <property type="match status" value="1"/>
</dbReference>
<protein>
    <submittedName>
        <fullName evidence="3">Iron-containing alcohol dehydrogenase</fullName>
    </submittedName>
</protein>
<dbReference type="GO" id="GO:0046872">
    <property type="term" value="F:metal ion binding"/>
    <property type="evidence" value="ECO:0007669"/>
    <property type="project" value="InterPro"/>
</dbReference>
<evidence type="ECO:0000256" key="1">
    <source>
        <dbReference type="ARBA" id="ARBA00023002"/>
    </source>
</evidence>